<name>A0AAP0K8R9_9MAGN</name>
<comment type="caution">
    <text evidence="2">The sequence shown here is derived from an EMBL/GenBank/DDBJ whole genome shotgun (WGS) entry which is preliminary data.</text>
</comment>
<evidence type="ECO:0000313" key="3">
    <source>
        <dbReference type="Proteomes" id="UP001419268"/>
    </source>
</evidence>
<feature type="region of interest" description="Disordered" evidence="1">
    <location>
        <begin position="1"/>
        <end position="24"/>
    </location>
</feature>
<reference evidence="2 3" key="1">
    <citation type="submission" date="2024-01" db="EMBL/GenBank/DDBJ databases">
        <title>Genome assemblies of Stephania.</title>
        <authorList>
            <person name="Yang L."/>
        </authorList>
    </citation>
    <scope>NUCLEOTIDE SEQUENCE [LARGE SCALE GENOMIC DNA]</scope>
    <source>
        <strain evidence="2">JXDWG</strain>
        <tissue evidence="2">Leaf</tissue>
    </source>
</reference>
<evidence type="ECO:0000256" key="1">
    <source>
        <dbReference type="SAM" id="MobiDB-lite"/>
    </source>
</evidence>
<keyword evidence="3" id="KW-1185">Reference proteome</keyword>
<dbReference type="EMBL" id="JBBNAG010000003">
    <property type="protein sequence ID" value="KAK9148101.1"/>
    <property type="molecule type" value="Genomic_DNA"/>
</dbReference>
<evidence type="ECO:0000313" key="2">
    <source>
        <dbReference type="EMBL" id="KAK9148101.1"/>
    </source>
</evidence>
<protein>
    <submittedName>
        <fullName evidence="2">Uncharacterized protein</fullName>
    </submittedName>
</protein>
<proteinExistence type="predicted"/>
<gene>
    <name evidence="2" type="ORF">Scep_006858</name>
</gene>
<organism evidence="2 3">
    <name type="scientific">Stephania cephalantha</name>
    <dbReference type="NCBI Taxonomy" id="152367"/>
    <lineage>
        <taxon>Eukaryota</taxon>
        <taxon>Viridiplantae</taxon>
        <taxon>Streptophyta</taxon>
        <taxon>Embryophyta</taxon>
        <taxon>Tracheophyta</taxon>
        <taxon>Spermatophyta</taxon>
        <taxon>Magnoliopsida</taxon>
        <taxon>Ranunculales</taxon>
        <taxon>Menispermaceae</taxon>
        <taxon>Menispermoideae</taxon>
        <taxon>Cissampelideae</taxon>
        <taxon>Stephania</taxon>
    </lineage>
</organism>
<accession>A0AAP0K8R9</accession>
<dbReference type="AlphaFoldDB" id="A0AAP0K8R9"/>
<sequence>MGESKPPKTHLRPRKDVTGIAQSNITRDSNKVSPGTLTLRLISFIVVVPFCLSPQKPQKQKICVSKMGSYYKKRAKASLVRWMMHRLLKRRVLPQVLMSKVREMGMSRIIPRIFAFIAVQRQTAASRSTRPCR</sequence>
<dbReference type="Proteomes" id="UP001419268">
    <property type="component" value="Unassembled WGS sequence"/>
</dbReference>